<dbReference type="InterPro" id="IPR005738">
    <property type="entry name" value="TopoIII"/>
</dbReference>
<dbReference type="NCBIfam" id="NF005829">
    <property type="entry name" value="PRK07726.1"/>
    <property type="match status" value="1"/>
</dbReference>
<dbReference type="Gene3D" id="1.10.290.10">
    <property type="entry name" value="Topoisomerase I, domain 4"/>
    <property type="match status" value="1"/>
</dbReference>
<evidence type="ECO:0000313" key="18">
    <source>
        <dbReference type="EMBL" id="MFC4720125.1"/>
    </source>
</evidence>
<evidence type="ECO:0000256" key="10">
    <source>
        <dbReference type="ARBA" id="ARBA00023125"/>
    </source>
</evidence>
<dbReference type="InterPro" id="IPR003602">
    <property type="entry name" value="Topo_IA_DNA-bd_dom"/>
</dbReference>
<dbReference type="Gene3D" id="2.70.20.10">
    <property type="entry name" value="Topoisomerase I, domain 3"/>
    <property type="match status" value="1"/>
</dbReference>
<dbReference type="Pfam" id="PF01396">
    <property type="entry name" value="Zn_ribbon_Top1"/>
    <property type="match status" value="1"/>
</dbReference>
<keyword evidence="10" id="KW-0238">DNA-binding</keyword>
<evidence type="ECO:0000256" key="15">
    <source>
        <dbReference type="ARBA" id="ARBA00032877"/>
    </source>
</evidence>
<comment type="similarity">
    <text evidence="2">Belongs to the type IA topoisomerase family.</text>
</comment>
<keyword evidence="5" id="KW-0677">Repeat</keyword>
<feature type="domain" description="Toprim" evidence="16">
    <location>
        <begin position="2"/>
        <end position="140"/>
    </location>
</feature>
<evidence type="ECO:0000256" key="4">
    <source>
        <dbReference type="ARBA" id="ARBA00022723"/>
    </source>
</evidence>
<keyword evidence="8" id="KW-0460">Magnesium</keyword>
<dbReference type="InterPro" id="IPR023405">
    <property type="entry name" value="Topo_IA_core_domain"/>
</dbReference>
<accession>A0ABV9MZE0</accession>
<evidence type="ECO:0000256" key="7">
    <source>
        <dbReference type="ARBA" id="ARBA00022833"/>
    </source>
</evidence>
<evidence type="ECO:0000256" key="13">
    <source>
        <dbReference type="ARBA" id="ARBA00031985"/>
    </source>
</evidence>
<evidence type="ECO:0000256" key="2">
    <source>
        <dbReference type="ARBA" id="ARBA00009446"/>
    </source>
</evidence>
<dbReference type="InterPro" id="IPR013497">
    <property type="entry name" value="Topo_IA_cen"/>
</dbReference>
<organism evidence="18 19">
    <name type="scientific">Enterococcus lemanii</name>
    <dbReference type="NCBI Taxonomy" id="1159752"/>
    <lineage>
        <taxon>Bacteria</taxon>
        <taxon>Bacillati</taxon>
        <taxon>Bacillota</taxon>
        <taxon>Bacilli</taxon>
        <taxon>Lactobacillales</taxon>
        <taxon>Enterococcaceae</taxon>
        <taxon>Enterococcus</taxon>
    </lineage>
</organism>
<dbReference type="PROSITE" id="PS52039">
    <property type="entry name" value="TOPO_IA_2"/>
    <property type="match status" value="1"/>
</dbReference>
<dbReference type="PROSITE" id="PS00396">
    <property type="entry name" value="TOPO_IA_1"/>
    <property type="match status" value="1"/>
</dbReference>
<dbReference type="InterPro" id="IPR013498">
    <property type="entry name" value="Topo_IA_Znf"/>
</dbReference>
<dbReference type="PROSITE" id="PS50880">
    <property type="entry name" value="TOPRIM"/>
    <property type="match status" value="1"/>
</dbReference>
<dbReference type="Proteomes" id="UP001595969">
    <property type="component" value="Unassembled WGS sequence"/>
</dbReference>
<dbReference type="Gene3D" id="1.10.460.10">
    <property type="entry name" value="Topoisomerase I, domain 2"/>
    <property type="match status" value="1"/>
</dbReference>
<dbReference type="Gene3D" id="3.30.65.10">
    <property type="entry name" value="Bacterial Topoisomerase I, domain 1"/>
    <property type="match status" value="1"/>
</dbReference>
<dbReference type="InterPro" id="IPR000380">
    <property type="entry name" value="Topo_IA"/>
</dbReference>
<dbReference type="RefSeq" id="WP_204653732.1">
    <property type="nucleotide sequence ID" value="NZ_JAFBFD010000012.1"/>
</dbReference>
<dbReference type="InterPro" id="IPR034144">
    <property type="entry name" value="TOPRIM_TopoIII"/>
</dbReference>
<dbReference type="SUPFAM" id="SSF57783">
    <property type="entry name" value="Zinc beta-ribbon"/>
    <property type="match status" value="1"/>
</dbReference>
<evidence type="ECO:0000256" key="1">
    <source>
        <dbReference type="ARBA" id="ARBA00000213"/>
    </source>
</evidence>
<keyword evidence="4" id="KW-0479">Metal-binding</keyword>
<dbReference type="SMART" id="SM00436">
    <property type="entry name" value="TOP1Bc"/>
    <property type="match status" value="1"/>
</dbReference>
<dbReference type="PRINTS" id="PR00417">
    <property type="entry name" value="PRTPISMRASEI"/>
</dbReference>
<name>A0ABV9MZE0_9ENTE</name>
<dbReference type="InterPro" id="IPR023406">
    <property type="entry name" value="Topo_IA_AS"/>
</dbReference>
<dbReference type="Gene3D" id="3.40.50.140">
    <property type="match status" value="1"/>
</dbReference>
<evidence type="ECO:0000256" key="9">
    <source>
        <dbReference type="ARBA" id="ARBA00023029"/>
    </source>
</evidence>
<dbReference type="EC" id="5.6.2.1" evidence="3"/>
<sequence length="714" mass="81435">MSTVILAEKPSQALAYASALKQSNKKDGYFEIKDPIFKDETFITFGFGHLVELAEPGHYDEKWQKWSLTALPIFPKHYEFEVSKDKKKQFKIVAELLKKATTIIVATDSDREGENIAWSIIHQANAFSKEKTYKRLWINSLEKDVIYEGFKNLKEGSDYYPFYQEAQTRQIADWLIGMNASPLYTLNLQKKGVQGTFSLGRVQTPTLYMIYQRQEAIEQFKKEPFFEIEADITVKQGTFKGTLIPTQRFSSKDELLTYLSSKHAEIGNQEGRIADVQTKEKKTNSPSLFSLSSLQSKVNQLYKATASQTLKAVQGLYEAKLLSYPRTDTPFITENEFAYLKTNFGKYCHYLNQDLEMVQTSPRKRYVDNSKVQEHHAIIPTKQVPSTAALAKMDELQRKIYALVVKTTVAMFLPDYLYEETKIQTKVADLLFQSIGKMPKQEGWKVLFSQQNQEEKEDVQTLPLVIIGEGASVNVKSVEKETQPPKAFTEGTLLTAMKTANKTVDDEEAIKILQEVEGIGTEATRASIIETLKQKEYIKVVKNKLLVTEKGKLLCQAVKSQHLLTSAEMTAKWEAYLKKIGKREGNQENFLNNIKKFIVHLLEVVPSDIENISFSDYQEQKEKEAEKNIVGKCPKCGNNIVLKKSFYGCSNYPNCTFTLANNFRKKKLTKTNVRELLQGKETIVKGIKTKDKKTYNAAVIIGEKGYIDFLSFSK</sequence>
<keyword evidence="11" id="KW-0413">Isomerase</keyword>
<keyword evidence="19" id="KW-1185">Reference proteome</keyword>
<evidence type="ECO:0000256" key="6">
    <source>
        <dbReference type="ARBA" id="ARBA00022771"/>
    </source>
</evidence>
<dbReference type="CDD" id="cd03362">
    <property type="entry name" value="TOPRIM_TopoIA_TopoIII"/>
    <property type="match status" value="1"/>
</dbReference>
<evidence type="ECO:0000313" key="19">
    <source>
        <dbReference type="Proteomes" id="UP001595969"/>
    </source>
</evidence>
<keyword evidence="6" id="KW-0863">Zinc-finger</keyword>
<evidence type="ECO:0000256" key="11">
    <source>
        <dbReference type="ARBA" id="ARBA00023235"/>
    </source>
</evidence>
<evidence type="ECO:0000256" key="14">
    <source>
        <dbReference type="ARBA" id="ARBA00032235"/>
    </source>
</evidence>
<evidence type="ECO:0000256" key="8">
    <source>
        <dbReference type="ARBA" id="ARBA00022842"/>
    </source>
</evidence>
<comment type="caution">
    <text evidence="18">The sequence shown here is derived from an EMBL/GenBank/DDBJ whole genome shotgun (WGS) entry which is preliminary data.</text>
</comment>
<gene>
    <name evidence="18" type="ORF">ACFO5I_10340</name>
</gene>
<dbReference type="InterPro" id="IPR013826">
    <property type="entry name" value="Topo_IA_cen_sub3"/>
</dbReference>
<evidence type="ECO:0000256" key="5">
    <source>
        <dbReference type="ARBA" id="ARBA00022737"/>
    </source>
</evidence>
<dbReference type="CDD" id="cd00186">
    <property type="entry name" value="TOP1Ac"/>
    <property type="match status" value="1"/>
</dbReference>
<proteinExistence type="inferred from homology"/>
<dbReference type="InterPro" id="IPR013824">
    <property type="entry name" value="Topo_IA_cen_sub1"/>
</dbReference>
<dbReference type="SMART" id="SM00437">
    <property type="entry name" value="TOP1Ac"/>
    <property type="match status" value="1"/>
</dbReference>
<keyword evidence="7" id="KW-0862">Zinc</keyword>
<protein>
    <recommendedName>
        <fullName evidence="3">DNA topoisomerase</fullName>
        <ecNumber evidence="3">5.6.2.1</ecNumber>
    </recommendedName>
    <alternativeName>
        <fullName evidence="15">Omega-protein</fullName>
    </alternativeName>
    <alternativeName>
        <fullName evidence="14">Relaxing enzyme</fullName>
    </alternativeName>
    <alternativeName>
        <fullName evidence="12">Swivelase</fullName>
    </alternativeName>
    <alternativeName>
        <fullName evidence="13">Untwisting enzyme</fullName>
    </alternativeName>
</protein>
<dbReference type="InterPro" id="IPR013825">
    <property type="entry name" value="Topo_IA_cen_sub2"/>
</dbReference>
<dbReference type="EMBL" id="JBHSGS010000057">
    <property type="protein sequence ID" value="MFC4720125.1"/>
    <property type="molecule type" value="Genomic_DNA"/>
</dbReference>
<evidence type="ECO:0000256" key="12">
    <source>
        <dbReference type="ARBA" id="ARBA00030003"/>
    </source>
</evidence>
<evidence type="ECO:0000256" key="3">
    <source>
        <dbReference type="ARBA" id="ARBA00012891"/>
    </source>
</evidence>
<dbReference type="Pfam" id="PF01131">
    <property type="entry name" value="Topoisom_bac"/>
    <property type="match status" value="1"/>
</dbReference>
<feature type="domain" description="Topo IA-type catalytic" evidence="17">
    <location>
        <begin position="159"/>
        <end position="602"/>
    </location>
</feature>
<dbReference type="NCBIfam" id="TIGR01056">
    <property type="entry name" value="topB"/>
    <property type="match status" value="1"/>
</dbReference>
<dbReference type="SUPFAM" id="SSF56712">
    <property type="entry name" value="Prokaryotic type I DNA topoisomerase"/>
    <property type="match status" value="1"/>
</dbReference>
<dbReference type="InterPro" id="IPR003601">
    <property type="entry name" value="Topo_IA_2"/>
</dbReference>
<keyword evidence="9" id="KW-0799">Topoisomerase</keyword>
<evidence type="ECO:0000259" key="17">
    <source>
        <dbReference type="PROSITE" id="PS52039"/>
    </source>
</evidence>
<dbReference type="PANTHER" id="PTHR11390:SF21">
    <property type="entry name" value="DNA TOPOISOMERASE 3-ALPHA"/>
    <property type="match status" value="1"/>
</dbReference>
<comment type="catalytic activity">
    <reaction evidence="1">
        <text>ATP-independent breakage of single-stranded DNA, followed by passage and rejoining.</text>
        <dbReference type="EC" id="5.6.2.1"/>
    </reaction>
</comment>
<reference evidence="19" key="1">
    <citation type="journal article" date="2019" name="Int. J. Syst. Evol. Microbiol.">
        <title>The Global Catalogue of Microorganisms (GCM) 10K type strain sequencing project: providing services to taxonomists for standard genome sequencing and annotation.</title>
        <authorList>
            <consortium name="The Broad Institute Genomics Platform"/>
            <consortium name="The Broad Institute Genome Sequencing Center for Infectious Disease"/>
            <person name="Wu L."/>
            <person name="Ma J."/>
        </authorList>
    </citation>
    <scope>NUCLEOTIDE SEQUENCE [LARGE SCALE GENOMIC DNA]</scope>
    <source>
        <strain evidence="19">CGMCC 1.19032</strain>
    </source>
</reference>
<dbReference type="SMART" id="SM00493">
    <property type="entry name" value="TOPRIM"/>
    <property type="match status" value="1"/>
</dbReference>
<dbReference type="PANTHER" id="PTHR11390">
    <property type="entry name" value="PROKARYOTIC DNA TOPOISOMERASE"/>
    <property type="match status" value="1"/>
</dbReference>
<evidence type="ECO:0000259" key="16">
    <source>
        <dbReference type="PROSITE" id="PS50880"/>
    </source>
</evidence>
<dbReference type="Pfam" id="PF01751">
    <property type="entry name" value="Toprim"/>
    <property type="match status" value="1"/>
</dbReference>
<dbReference type="InterPro" id="IPR006171">
    <property type="entry name" value="TOPRIM_dom"/>
</dbReference>